<evidence type="ECO:0000313" key="1">
    <source>
        <dbReference type="EMBL" id="MBD2184369.1"/>
    </source>
</evidence>
<dbReference type="EMBL" id="JACJPW010000080">
    <property type="protein sequence ID" value="MBD2184369.1"/>
    <property type="molecule type" value="Genomic_DNA"/>
</dbReference>
<dbReference type="Proteomes" id="UP000641646">
    <property type="component" value="Unassembled WGS sequence"/>
</dbReference>
<dbReference type="RefSeq" id="WP_190470609.1">
    <property type="nucleotide sequence ID" value="NZ_JACJPW010000080.1"/>
</dbReference>
<name>A0A926VIE1_9CYAN</name>
<reference evidence="1" key="1">
    <citation type="journal article" date="2015" name="ISME J.">
        <title>Draft Genome Sequence of Streptomyces incarnatus NRRL8089, which Produces the Nucleoside Antibiotic Sinefungin.</title>
        <authorList>
            <person name="Oshima K."/>
            <person name="Hattori M."/>
            <person name="Shimizu H."/>
            <person name="Fukuda K."/>
            <person name="Nemoto M."/>
            <person name="Inagaki K."/>
            <person name="Tamura T."/>
        </authorList>
    </citation>
    <scope>NUCLEOTIDE SEQUENCE</scope>
    <source>
        <strain evidence="1">FACHB-1375</strain>
    </source>
</reference>
<accession>A0A926VIE1</accession>
<dbReference type="AlphaFoldDB" id="A0A926VIE1"/>
<evidence type="ECO:0000313" key="2">
    <source>
        <dbReference type="Proteomes" id="UP000641646"/>
    </source>
</evidence>
<protein>
    <submittedName>
        <fullName evidence="1">Uncharacterized protein</fullName>
    </submittedName>
</protein>
<gene>
    <name evidence="1" type="ORF">H6G03_25430</name>
</gene>
<sequence length="95" mass="11214">MNTKLLESLAEMILSLSEEERQFLNTKIKASPSSTVEQAVQPELLDLENRLKAFESQYQMSSDVFYQRFRSGELGDEIDFFEWSVFYEMWKTAQK</sequence>
<reference evidence="1" key="2">
    <citation type="submission" date="2020-08" db="EMBL/GenBank/DDBJ databases">
        <authorList>
            <person name="Chen M."/>
            <person name="Teng W."/>
            <person name="Zhao L."/>
            <person name="Hu C."/>
            <person name="Zhou Y."/>
            <person name="Han B."/>
            <person name="Song L."/>
            <person name="Shu W."/>
        </authorList>
    </citation>
    <scope>NUCLEOTIDE SEQUENCE</scope>
    <source>
        <strain evidence="1">FACHB-1375</strain>
    </source>
</reference>
<proteinExistence type="predicted"/>
<keyword evidence="2" id="KW-1185">Reference proteome</keyword>
<comment type="caution">
    <text evidence="1">The sequence shown here is derived from an EMBL/GenBank/DDBJ whole genome shotgun (WGS) entry which is preliminary data.</text>
</comment>
<organism evidence="1 2">
    <name type="scientific">Aerosakkonema funiforme FACHB-1375</name>
    <dbReference type="NCBI Taxonomy" id="2949571"/>
    <lineage>
        <taxon>Bacteria</taxon>
        <taxon>Bacillati</taxon>
        <taxon>Cyanobacteriota</taxon>
        <taxon>Cyanophyceae</taxon>
        <taxon>Oscillatoriophycideae</taxon>
        <taxon>Aerosakkonematales</taxon>
        <taxon>Aerosakkonemataceae</taxon>
        <taxon>Aerosakkonema</taxon>
    </lineage>
</organism>